<keyword evidence="3" id="KW-1185">Reference proteome</keyword>
<feature type="compositionally biased region" description="Acidic residues" evidence="1">
    <location>
        <begin position="44"/>
        <end position="67"/>
    </location>
</feature>
<feature type="region of interest" description="Disordered" evidence="1">
    <location>
        <begin position="205"/>
        <end position="230"/>
    </location>
</feature>
<feature type="compositionally biased region" description="Low complexity" evidence="1">
    <location>
        <begin position="23"/>
        <end position="43"/>
    </location>
</feature>
<evidence type="ECO:0000313" key="2">
    <source>
        <dbReference type="EMBL" id="KAK4511551.1"/>
    </source>
</evidence>
<feature type="region of interest" description="Disordered" evidence="1">
    <location>
        <begin position="244"/>
        <end position="334"/>
    </location>
</feature>
<dbReference type="RefSeq" id="XP_064678217.1">
    <property type="nucleotide sequence ID" value="XM_064831937.1"/>
</dbReference>
<dbReference type="AlphaFoldDB" id="A0AAN7HXP6"/>
<sequence>MSDKSDNEDTGNTPNYTASDTHQINGNDDIQQQQEDGFGSFDDAVQDDDFGDFEEEEEEEEEEEFDIDNTPIFSTMQDALDLWQHLLGQIYHYEALDSFTGNAPKSIEQYVLEEAPESLHARLTWDSVTRYMENDTGIPRVKWHQSEIERHYLNALACKRSATPTISNTPTMLNTDMTQEHHPMMGMELALDTVIGSNVSSAVATDSVVDQPTTPNSSTTTPTTSEKRSSVFGLSSLSRFLPHLSKSSLPKSPTTTTLTSPITASKSLPRQQSTPFNHLNVSNLKQQQDAGSSSMKRSNSVAFTSTRDTGVPSSSMQLHTAKPRPTSFQPAPQGMDLFDLTDDPTTIVKSPTTFQFNFEPLVPTHASPPTPVRRNTIPANMHSDTKSTTLGNASLDTIQDDEFGDFTTEVNQDLGQTQEGDDDFGDFSQERPAPAKPVNFIDDDPFGIMGSSNTKTGSTPLTKNNDDPYDIASYTQHPPQPPPAQQSNRLISLDQSSFAPQSAPVTSPKLMMPTTCDLLTPIASGLSEQPNTSDLVPKTDAKAIEDDDDWGDWAF</sequence>
<evidence type="ECO:0000313" key="3">
    <source>
        <dbReference type="Proteomes" id="UP001304243"/>
    </source>
</evidence>
<feature type="compositionally biased region" description="Polar residues" evidence="1">
    <location>
        <begin position="10"/>
        <end position="22"/>
    </location>
</feature>
<dbReference type="EMBL" id="JASEJX010000030">
    <property type="protein sequence ID" value="KAK4511551.1"/>
    <property type="molecule type" value="Genomic_DNA"/>
</dbReference>
<comment type="caution">
    <text evidence="2">The sequence shown here is derived from an EMBL/GenBank/DDBJ whole genome shotgun (WGS) entry which is preliminary data.</text>
</comment>
<feature type="compositionally biased region" description="Acidic residues" evidence="1">
    <location>
        <begin position="545"/>
        <end position="555"/>
    </location>
</feature>
<feature type="region of interest" description="Disordered" evidence="1">
    <location>
        <begin position="1"/>
        <end position="69"/>
    </location>
</feature>
<feature type="region of interest" description="Disordered" evidence="1">
    <location>
        <begin position="359"/>
        <end position="392"/>
    </location>
</feature>
<feature type="compositionally biased region" description="Low complexity" evidence="1">
    <location>
        <begin position="244"/>
        <end position="266"/>
    </location>
</feature>
<proteinExistence type="predicted"/>
<gene>
    <name evidence="2" type="ORF">ATC70_012766</name>
</gene>
<evidence type="ECO:0000256" key="1">
    <source>
        <dbReference type="SAM" id="MobiDB-lite"/>
    </source>
</evidence>
<protein>
    <submittedName>
        <fullName evidence="2">Uncharacterized protein</fullName>
    </submittedName>
</protein>
<name>A0AAN7HXP6_9FUNG</name>
<reference evidence="2 3" key="1">
    <citation type="submission" date="2022-11" db="EMBL/GenBank/DDBJ databases">
        <title>Mucor velutinosus strain NIH1002 WGS.</title>
        <authorList>
            <person name="Subramanian P."/>
            <person name="Mullikin J.C."/>
            <person name="Segre J.A."/>
            <person name="Zelazny A.M."/>
        </authorList>
    </citation>
    <scope>NUCLEOTIDE SEQUENCE [LARGE SCALE GENOMIC DNA]</scope>
    <source>
        <strain evidence="2 3">NIH1002</strain>
    </source>
</reference>
<feature type="region of interest" description="Disordered" evidence="1">
    <location>
        <begin position="415"/>
        <end position="470"/>
    </location>
</feature>
<dbReference type="Proteomes" id="UP001304243">
    <property type="component" value="Unassembled WGS sequence"/>
</dbReference>
<feature type="compositionally biased region" description="Polar residues" evidence="1">
    <location>
        <begin position="450"/>
        <end position="463"/>
    </location>
</feature>
<accession>A0AAN7HXP6</accession>
<feature type="region of interest" description="Disordered" evidence="1">
    <location>
        <begin position="523"/>
        <end position="555"/>
    </location>
</feature>
<organism evidence="2 3">
    <name type="scientific">Mucor velutinosus</name>
    <dbReference type="NCBI Taxonomy" id="708070"/>
    <lineage>
        <taxon>Eukaryota</taxon>
        <taxon>Fungi</taxon>
        <taxon>Fungi incertae sedis</taxon>
        <taxon>Mucoromycota</taxon>
        <taxon>Mucoromycotina</taxon>
        <taxon>Mucoromycetes</taxon>
        <taxon>Mucorales</taxon>
        <taxon>Mucorineae</taxon>
        <taxon>Mucoraceae</taxon>
        <taxon>Mucor</taxon>
    </lineage>
</organism>
<feature type="compositionally biased region" description="Polar residues" evidence="1">
    <location>
        <begin position="268"/>
        <end position="318"/>
    </location>
</feature>
<feature type="compositionally biased region" description="Low complexity" evidence="1">
    <location>
        <begin position="205"/>
        <end position="224"/>
    </location>
</feature>
<dbReference type="GeneID" id="89956452"/>